<dbReference type="Proteomes" id="UP001595976">
    <property type="component" value="Unassembled WGS sequence"/>
</dbReference>
<protein>
    <submittedName>
        <fullName evidence="1">Uncharacterized protein</fullName>
    </submittedName>
</protein>
<dbReference type="EMBL" id="JBHSLI010000001">
    <property type="protein sequence ID" value="MFC5291476.1"/>
    <property type="molecule type" value="Genomic_DNA"/>
</dbReference>
<dbReference type="RefSeq" id="WP_260349714.1">
    <property type="nucleotide sequence ID" value="NZ_JAOAOS010000026.1"/>
</dbReference>
<keyword evidence="2" id="KW-1185">Reference proteome</keyword>
<sequence>MKQGRTLFVAATADEARAAAPPPLSRALVDVIAERRRHVEGEGWTPEHDDAHTRGEMVLAAVSYGTNAAVRLRMTADGYPPVKIDELSAAADVPRSWPWARSWWKPAGGTRRILVKAAALLVAEIERLDRKEARP</sequence>
<evidence type="ECO:0000313" key="1">
    <source>
        <dbReference type="EMBL" id="MFC5291476.1"/>
    </source>
</evidence>
<name>A0ABW0EXR5_9HYPH</name>
<accession>A0ABW0EXR5</accession>
<gene>
    <name evidence="1" type="ORF">ACFPK2_00550</name>
</gene>
<comment type="caution">
    <text evidence="1">The sequence shown here is derived from an EMBL/GenBank/DDBJ whole genome shotgun (WGS) entry which is preliminary data.</text>
</comment>
<reference evidence="2" key="1">
    <citation type="journal article" date="2019" name="Int. J. Syst. Evol. Microbiol.">
        <title>The Global Catalogue of Microorganisms (GCM) 10K type strain sequencing project: providing services to taxonomists for standard genome sequencing and annotation.</title>
        <authorList>
            <consortium name="The Broad Institute Genomics Platform"/>
            <consortium name="The Broad Institute Genome Sequencing Center for Infectious Disease"/>
            <person name="Wu L."/>
            <person name="Ma J."/>
        </authorList>
    </citation>
    <scope>NUCLEOTIDE SEQUENCE [LARGE SCALE GENOMIC DNA]</scope>
    <source>
        <strain evidence="2">CGMCC 1.15643</strain>
    </source>
</reference>
<proteinExistence type="predicted"/>
<organism evidence="1 2">
    <name type="scientific">Bosea minatitlanensis</name>
    <dbReference type="NCBI Taxonomy" id="128782"/>
    <lineage>
        <taxon>Bacteria</taxon>
        <taxon>Pseudomonadati</taxon>
        <taxon>Pseudomonadota</taxon>
        <taxon>Alphaproteobacteria</taxon>
        <taxon>Hyphomicrobiales</taxon>
        <taxon>Boseaceae</taxon>
        <taxon>Bosea</taxon>
    </lineage>
</organism>
<evidence type="ECO:0000313" key="2">
    <source>
        <dbReference type="Proteomes" id="UP001595976"/>
    </source>
</evidence>